<feature type="transmembrane region" description="Helical" evidence="2">
    <location>
        <begin position="1655"/>
        <end position="1675"/>
    </location>
</feature>
<feature type="transmembrane region" description="Helical" evidence="2">
    <location>
        <begin position="1418"/>
        <end position="1442"/>
    </location>
</feature>
<feature type="transmembrane region" description="Helical" evidence="2">
    <location>
        <begin position="1629"/>
        <end position="1649"/>
    </location>
</feature>
<dbReference type="eggNOG" id="ENOG502R2K9">
    <property type="taxonomic scope" value="Eukaryota"/>
</dbReference>
<dbReference type="GO" id="GO:0006935">
    <property type="term" value="P:chemotaxis"/>
    <property type="evidence" value="ECO:0000318"/>
    <property type="project" value="GO_Central"/>
</dbReference>
<keyword evidence="4" id="KW-1185">Reference proteome</keyword>
<dbReference type="OMA" id="AVPLKWI"/>
<feature type="region of interest" description="Disordered" evidence="1">
    <location>
        <begin position="1700"/>
        <end position="1738"/>
    </location>
</feature>
<dbReference type="VEuPathDB" id="AmoebaDB:DICPUDRAFT_158300"/>
<dbReference type="OrthoDB" id="2109252at2759"/>
<keyword evidence="2" id="KW-0812">Transmembrane</keyword>
<evidence type="ECO:0008006" key="5">
    <source>
        <dbReference type="Google" id="ProtNLM"/>
    </source>
</evidence>
<gene>
    <name evidence="3" type="ORF">DICPUDRAFT_158300</name>
</gene>
<feature type="compositionally biased region" description="Polar residues" evidence="1">
    <location>
        <begin position="1700"/>
        <end position="1716"/>
    </location>
</feature>
<dbReference type="FunCoup" id="F1A196">
    <property type="interactions" value="70"/>
</dbReference>
<keyword evidence="2" id="KW-0472">Membrane</keyword>
<dbReference type="PANTHER" id="PTHR32102">
    <property type="entry name" value="DUF1084 DOMAIN-CONTAINING PROTEIN-RELATED"/>
    <property type="match status" value="1"/>
</dbReference>
<keyword evidence="2" id="KW-1133">Transmembrane helix</keyword>
<feature type="transmembrane region" description="Helical" evidence="2">
    <location>
        <begin position="5"/>
        <end position="27"/>
    </location>
</feature>
<dbReference type="Proteomes" id="UP000001064">
    <property type="component" value="Unassembled WGS sequence"/>
</dbReference>
<dbReference type="KEGG" id="dpp:DICPUDRAFT_158300"/>
<dbReference type="InParanoid" id="F1A196"/>
<dbReference type="GeneID" id="10511361"/>
<dbReference type="EMBL" id="GL871365">
    <property type="protein sequence ID" value="EGC30029.1"/>
    <property type="molecule type" value="Genomic_DNA"/>
</dbReference>
<feature type="transmembrane region" description="Helical" evidence="2">
    <location>
        <begin position="1527"/>
        <end position="1550"/>
    </location>
</feature>
<protein>
    <recommendedName>
        <fullName evidence="5">THH1/TOM1/TOM3 domain-containing protein</fullName>
    </recommendedName>
</protein>
<evidence type="ECO:0000313" key="3">
    <source>
        <dbReference type="EMBL" id="EGC30029.1"/>
    </source>
</evidence>
<name>F1A196_DICPU</name>
<evidence type="ECO:0000256" key="2">
    <source>
        <dbReference type="SAM" id="Phobius"/>
    </source>
</evidence>
<dbReference type="RefSeq" id="XP_003293440.1">
    <property type="nucleotide sequence ID" value="XM_003293392.1"/>
</dbReference>
<feature type="transmembrane region" description="Helical" evidence="2">
    <location>
        <begin position="1454"/>
        <end position="1475"/>
    </location>
</feature>
<sequence>MNKIFILKIFFIIFINNIIFINCNIIGSNYTLKNVRVLDTDVEIISGSIYFDEPLYLLESYTCADLNTNWCQDHLVDIGYDPDCPPCDYTVSGCSKGYDDRPSKCKACNEKGIPGNKDRTPCQQIWEDLELGVSKRGFIPSVNNAHIMYRIYLPLSCIGYKVSFRTIQGKANYLADFNPINPVVGATSRAIQSEEIDASFTFCPNTLSFNYTGTYETEYPYGTLQIGVINRGVTDVVLDIIIETIDIPVPENKPCTQVDPDIECLEDGQIFYEPNFVDEKSFIKYSFEINECKNITFSTVTLFNDVDIYATDEDPSNFSENNYKWGSSYSLDDTIIIQICPDIGENSKIIYFGVHIYYSTDFFFTISTKGQYKLTDISTLPTVGGTWALTGSSYLSFTENSKEKRLFCDNYDSRCIEFFPSAPRVSNNPLYPVPNTFGNGGQGLSQFDGIDLNETVNAAQPNVYQFGIISSVTVNGIIYNYFDPNNLETTKINFLNRLVYSNGKHIEGSVSIGNRVEPKCSYQKFLKIIDEQNIVLDKIDKTSATLINGLRYYFDILSFEDDYNSCKVMAESLLVFNYSTTIQNTTVCTGTSDKNQYLNDPCCSLYASFGSCCRTRPQEITTKVYLGNNDSVHDQCSFPDCANSVLETFVNSVIGSQYDQCKVSNSEENYFTNNLYQVFRSCKSQLSPKKCNIDSDCGGNNFKCNQRNGVCLIPYEQVERNYIGCILDNIADPLRAEVIRVLNFSNISDNQQLIDKLYEAYLFNDCVTDYGVQSWSRLSYTYLPNSDVVGNCYPLAKGLDTAGGLDTYDNCYQGLNTFFWIAEVYSNESCQELARCDWMGDEGHYNSESFKDCLVNPPEYFCGDCTDPVRTCFVNKTINSQSTCESKYVCYDRDYTDELLYSSGYETVDDPSLCAEKAGSCSVGCGLECDTDFGGCVIKTDYLFCIDGDLSYNPNDGQYYCAYYISESQCQSIGGEYKKCQFSDEQCTICNDPINGCDTFGIRCRMKDIPCKTKQECEAAGSCSDKYFFSTQISNYPTYKPKCLFPRTTIPLFTQSLPTCEYGTQQDTPYGCFNLTLMDKDECEAANGIWWETFSQTEQECTNSPKACYGLDTSVGYLLPLTYRYNSKSQADCSCAGEEWKNPFSWTQGVWSEGVAVPLKWIKNDNPITQIAKTKISLNFSYLFSIFKDAVFSRKTLLYKSEVLCRSSNSKNSLEALSCSCTEGGGTDTCFEKLEPPVLQVIKPCYDGLNTTIFNNGTITFKAGSILENNCVSISIGQIFKESFLSKKVLGLSSTFVTFDRPEDYSIFNQKKATIGKLLADGINLQFYDVGAEYFELCMSLDNSRNSKVFPHLDFSLLINEKEGEMKPLQCNITTDSYGRYCCDISDIKVGKNSYFLIERIGNWENENYKPFKSGSSAMLYILAVFFCLMSIYGILNLSLFILQKLLSTEPFKLVHLLFLVLTAFCVIRSIYFFILPSGYIKESTTVGNYILVVLPTFLYFTAFTVVIVIWYMLSSAQSFNTNIYKRIYSMIFVINVILYIFFIIIVVVFNFTQEDDPPTCGGRLSITLDQTRPQNIVSILYAVLQAVLSLIIGFAFIYYGHAVYKKLRGLTSNVSPAAEKQKKRTIQMAIICSAGFVLHCIFIIILVSVNPSNIVFSFICLIITEIIPVITLFVTNNQVPIYRYSKKGIKGVVKLTSSGKASHLSESTAVQNPRKSNSKRSMSEKNTDSTQSSITPE</sequence>
<evidence type="ECO:0000256" key="1">
    <source>
        <dbReference type="SAM" id="MobiDB-lite"/>
    </source>
</evidence>
<reference evidence="4" key="1">
    <citation type="journal article" date="2011" name="Genome Biol.">
        <title>Comparative genomics of the social amoebae Dictyostelium discoideum and Dictyostelium purpureum.</title>
        <authorList>
            <consortium name="US DOE Joint Genome Institute (JGI-PGF)"/>
            <person name="Sucgang R."/>
            <person name="Kuo A."/>
            <person name="Tian X."/>
            <person name="Salerno W."/>
            <person name="Parikh A."/>
            <person name="Feasley C.L."/>
            <person name="Dalin E."/>
            <person name="Tu H."/>
            <person name="Huang E."/>
            <person name="Barry K."/>
            <person name="Lindquist E."/>
            <person name="Shapiro H."/>
            <person name="Bruce D."/>
            <person name="Schmutz J."/>
            <person name="Salamov A."/>
            <person name="Fey P."/>
            <person name="Gaudet P."/>
            <person name="Anjard C."/>
            <person name="Babu M.M."/>
            <person name="Basu S."/>
            <person name="Bushmanova Y."/>
            <person name="van der Wel H."/>
            <person name="Katoh-Kurasawa M."/>
            <person name="Dinh C."/>
            <person name="Coutinho P.M."/>
            <person name="Saito T."/>
            <person name="Elias M."/>
            <person name="Schaap P."/>
            <person name="Kay R.R."/>
            <person name="Henrissat B."/>
            <person name="Eichinger L."/>
            <person name="Rivero F."/>
            <person name="Putnam N.H."/>
            <person name="West C.M."/>
            <person name="Loomis W.F."/>
            <person name="Chisholm R.L."/>
            <person name="Shaulsky G."/>
            <person name="Strassmann J.E."/>
            <person name="Queller D.C."/>
            <person name="Kuspa A."/>
            <person name="Grigoriev I.V."/>
        </authorList>
    </citation>
    <scope>NUCLEOTIDE SEQUENCE [LARGE SCALE GENOMIC DNA]</scope>
    <source>
        <strain evidence="4">QSDP1</strain>
    </source>
</reference>
<feature type="compositionally biased region" description="Polar residues" evidence="1">
    <location>
        <begin position="1729"/>
        <end position="1738"/>
    </location>
</feature>
<feature type="transmembrane region" description="Helical" evidence="2">
    <location>
        <begin position="1580"/>
        <end position="1600"/>
    </location>
</feature>
<dbReference type="PANTHER" id="PTHR32102:SF17">
    <property type="entry name" value="THH1_TOM1_TOM3 DOMAIN-CONTAINING PROTEIN"/>
    <property type="match status" value="1"/>
</dbReference>
<feature type="transmembrane region" description="Helical" evidence="2">
    <location>
        <begin position="1487"/>
        <end position="1515"/>
    </location>
</feature>
<proteinExistence type="predicted"/>
<evidence type="ECO:0000313" key="4">
    <source>
        <dbReference type="Proteomes" id="UP000001064"/>
    </source>
</evidence>
<organism evidence="3 4">
    <name type="scientific">Dictyostelium purpureum</name>
    <name type="common">Slime mold</name>
    <dbReference type="NCBI Taxonomy" id="5786"/>
    <lineage>
        <taxon>Eukaryota</taxon>
        <taxon>Amoebozoa</taxon>
        <taxon>Evosea</taxon>
        <taxon>Eumycetozoa</taxon>
        <taxon>Dictyostelia</taxon>
        <taxon>Dictyosteliales</taxon>
        <taxon>Dictyosteliaceae</taxon>
        <taxon>Dictyostelium</taxon>
    </lineage>
</organism>
<accession>F1A196</accession>